<reference evidence="12" key="1">
    <citation type="submission" date="2023-06" db="EMBL/GenBank/DDBJ databases">
        <title>Black Yeasts Isolated from many extreme environments.</title>
        <authorList>
            <person name="Coleine C."/>
            <person name="Stajich J.E."/>
            <person name="Selbmann L."/>
        </authorList>
    </citation>
    <scope>NUCLEOTIDE SEQUENCE</scope>
    <source>
        <strain evidence="12">CCFEE 5200</strain>
    </source>
</reference>
<feature type="region of interest" description="Disordered" evidence="10">
    <location>
        <begin position="128"/>
        <end position="169"/>
    </location>
</feature>
<feature type="region of interest" description="Disordered" evidence="10">
    <location>
        <begin position="252"/>
        <end position="271"/>
    </location>
</feature>
<dbReference type="InterPro" id="IPR003954">
    <property type="entry name" value="RRM_euk-type"/>
</dbReference>
<dbReference type="Gene3D" id="3.30.70.330">
    <property type="match status" value="5"/>
</dbReference>
<dbReference type="GO" id="GO:0005634">
    <property type="term" value="C:nucleus"/>
    <property type="evidence" value="ECO:0007669"/>
    <property type="project" value="UniProtKB-SubCell"/>
</dbReference>
<keyword evidence="6 9" id="KW-0694">RNA-binding</keyword>
<dbReference type="SMART" id="SM00361">
    <property type="entry name" value="RRM_1"/>
    <property type="match status" value="1"/>
</dbReference>
<dbReference type="AlphaFoldDB" id="A0AAN6KGX5"/>
<feature type="domain" description="RRM" evidence="11">
    <location>
        <begin position="646"/>
        <end position="729"/>
    </location>
</feature>
<evidence type="ECO:0000256" key="4">
    <source>
        <dbReference type="ARBA" id="ARBA00022552"/>
    </source>
</evidence>
<dbReference type="PROSITE" id="PS50102">
    <property type="entry name" value="RRM"/>
    <property type="match status" value="5"/>
</dbReference>
<dbReference type="GO" id="GO:0006364">
    <property type="term" value="P:rRNA processing"/>
    <property type="evidence" value="ECO:0007669"/>
    <property type="project" value="UniProtKB-KW"/>
</dbReference>
<feature type="compositionally biased region" description="Polar residues" evidence="10">
    <location>
        <begin position="308"/>
        <end position="345"/>
    </location>
</feature>
<feature type="region of interest" description="Disordered" evidence="10">
    <location>
        <begin position="186"/>
        <end position="246"/>
    </location>
</feature>
<keyword evidence="5" id="KW-0677">Repeat</keyword>
<feature type="domain" description="RRM" evidence="11">
    <location>
        <begin position="751"/>
        <end position="828"/>
    </location>
</feature>
<keyword evidence="8" id="KW-0687">Ribonucleoprotein</keyword>
<dbReference type="PANTHER" id="PTHR10352">
    <property type="entry name" value="EUKARYOTIC TRANSLATION INITIATION FACTOR 3 SUBUNIT G"/>
    <property type="match status" value="1"/>
</dbReference>
<sequence length="871" mass="95892">MSGREARSSAGRQIIFVQICGAHHPRDTFSNFEIWLDVTSRIDNDMADPLVSSRIFVKALPPTFTEAEFKKHFARGGSVTDAKIFPNRRIGYIGYKTPQEAQDAVKYFHKTFIRMSRIGVEIARPPAQTAELQRTFAPAERRESGAEIKDAEADGAKRKRGDEAKEAEDPKLKEFLEAYKPKSKRKAWENAAVEGHAQTTGKADGEDRKDMADGQSDAEYEVVPRKAKRVKAQEESKPTSVPVEAVPLIVHEEPAEDAIPKPTASDADWARSRTSRLLGLVDEDEEEVMQRNERLSADMEDSPPPATRDSNPQQAPDNTAHTSAEPAATSTIDPDSDNIPSAQSTNRLFVRNLPFNVQEDDLTAEFEPYGELQEVHLCTDKDKDGIGKGFAFIQYSTPEAAERAREEKDGQTFQGRLLHVLSATAKRVDRRDEAAIAALPPEKQRQLKLKIKAANEKFRWNALYMNADAVVSSVAERFGLSKSDVLDPTSSDAAVKQAHAETLTIQETKSYFRQHDVDLDAFKKSQRGDTAILIKNIPADCSKDELMQKFGEHGDVKRFLMPPNGVIAIVEMANATQCSIAYQALAYKRVKNSMLFLEKAPKNLFSGKSASAPSEVTPDGVTKTSASELKDAADAQHTVPDTTGTATLFVRNLNFTTTTDILTQTFKPLSGFLSALVKTKTDPKKPGQLLSMGFGFLEFASAPQAQAALKAMDGHTLESHKLQLRASHKGTDAAEDRRKADAAKRVAGKRTKVVIKNLPFEASKKDVRALFGAYGQLRSVRVPKKVDGGARGFGFADFTTPKEAESAMDALRDTHLLGRKLVLDFAEAEAEDAEEEIGRMQRKVGGQVNRVALQKLTGGGRRKFTTGGEEE</sequence>
<evidence type="ECO:0000259" key="11">
    <source>
        <dbReference type="PROSITE" id="PS50102"/>
    </source>
</evidence>
<evidence type="ECO:0000256" key="9">
    <source>
        <dbReference type="PROSITE-ProRule" id="PRU00176"/>
    </source>
</evidence>
<feature type="domain" description="RRM" evidence="11">
    <location>
        <begin position="346"/>
        <end position="425"/>
    </location>
</feature>
<organism evidence="12 13">
    <name type="scientific">Friedmanniomyces endolithicus</name>
    <dbReference type="NCBI Taxonomy" id="329885"/>
    <lineage>
        <taxon>Eukaryota</taxon>
        <taxon>Fungi</taxon>
        <taxon>Dikarya</taxon>
        <taxon>Ascomycota</taxon>
        <taxon>Pezizomycotina</taxon>
        <taxon>Dothideomycetes</taxon>
        <taxon>Dothideomycetidae</taxon>
        <taxon>Mycosphaerellales</taxon>
        <taxon>Teratosphaeriaceae</taxon>
        <taxon>Friedmanniomyces</taxon>
    </lineage>
</organism>
<feature type="compositionally biased region" description="Basic and acidic residues" evidence="10">
    <location>
        <begin position="139"/>
        <end position="169"/>
    </location>
</feature>
<comment type="caution">
    <text evidence="12">The sequence shown here is derived from an EMBL/GenBank/DDBJ whole genome shotgun (WGS) entry which is preliminary data.</text>
</comment>
<comment type="similarity">
    <text evidence="2">Belongs to the RRM MRD1 family.</text>
</comment>
<dbReference type="CDD" id="cd12565">
    <property type="entry name" value="RRM1_MRD1"/>
    <property type="match status" value="1"/>
</dbReference>
<dbReference type="Pfam" id="PF00076">
    <property type="entry name" value="RRM_1"/>
    <property type="match status" value="5"/>
</dbReference>
<evidence type="ECO:0000256" key="5">
    <source>
        <dbReference type="ARBA" id="ARBA00022737"/>
    </source>
</evidence>
<evidence type="ECO:0000256" key="3">
    <source>
        <dbReference type="ARBA" id="ARBA00013428"/>
    </source>
</evidence>
<feature type="compositionally biased region" description="Basic and acidic residues" evidence="10">
    <location>
        <begin position="203"/>
        <end position="212"/>
    </location>
</feature>
<dbReference type="SMART" id="SM00360">
    <property type="entry name" value="RRM"/>
    <property type="match status" value="5"/>
</dbReference>
<keyword evidence="4" id="KW-0698">rRNA processing</keyword>
<dbReference type="GO" id="GO:1990904">
    <property type="term" value="C:ribonucleoprotein complex"/>
    <property type="evidence" value="ECO:0007669"/>
    <property type="project" value="UniProtKB-KW"/>
</dbReference>
<feature type="domain" description="RRM" evidence="11">
    <location>
        <begin position="530"/>
        <end position="602"/>
    </location>
</feature>
<feature type="domain" description="RRM" evidence="11">
    <location>
        <begin position="53"/>
        <end position="125"/>
    </location>
</feature>
<accession>A0AAN6KGX5</accession>
<keyword evidence="7" id="KW-0539">Nucleus</keyword>
<feature type="region of interest" description="Disordered" evidence="10">
    <location>
        <begin position="277"/>
        <end position="345"/>
    </location>
</feature>
<evidence type="ECO:0000256" key="1">
    <source>
        <dbReference type="ARBA" id="ARBA00004123"/>
    </source>
</evidence>
<evidence type="ECO:0000256" key="8">
    <source>
        <dbReference type="ARBA" id="ARBA00023274"/>
    </source>
</evidence>
<evidence type="ECO:0000313" key="13">
    <source>
        <dbReference type="Proteomes" id="UP001175353"/>
    </source>
</evidence>
<evidence type="ECO:0000313" key="12">
    <source>
        <dbReference type="EMBL" id="KAK0982490.1"/>
    </source>
</evidence>
<evidence type="ECO:0000256" key="10">
    <source>
        <dbReference type="SAM" id="MobiDB-lite"/>
    </source>
</evidence>
<dbReference type="EMBL" id="JAUJLE010000106">
    <property type="protein sequence ID" value="KAK0982490.1"/>
    <property type="molecule type" value="Genomic_DNA"/>
</dbReference>
<dbReference type="SUPFAM" id="SSF54928">
    <property type="entry name" value="RNA-binding domain, RBD"/>
    <property type="match status" value="3"/>
</dbReference>
<evidence type="ECO:0000256" key="7">
    <source>
        <dbReference type="ARBA" id="ARBA00023242"/>
    </source>
</evidence>
<keyword evidence="13" id="KW-1185">Reference proteome</keyword>
<feature type="compositionally biased region" description="Basic and acidic residues" evidence="10">
    <location>
        <begin position="288"/>
        <end position="297"/>
    </location>
</feature>
<proteinExistence type="inferred from homology"/>
<dbReference type="InterPro" id="IPR012677">
    <property type="entry name" value="Nucleotide-bd_a/b_plait_sf"/>
</dbReference>
<dbReference type="InterPro" id="IPR035979">
    <property type="entry name" value="RBD_domain_sf"/>
</dbReference>
<dbReference type="FunFam" id="3.30.70.330:FF:000247">
    <property type="entry name" value="Multiple RNA-binding domain-containing protein 1"/>
    <property type="match status" value="1"/>
</dbReference>
<dbReference type="Proteomes" id="UP001175353">
    <property type="component" value="Unassembled WGS sequence"/>
</dbReference>
<dbReference type="InterPro" id="IPR000504">
    <property type="entry name" value="RRM_dom"/>
</dbReference>
<comment type="subcellular location">
    <subcellularLocation>
        <location evidence="1">Nucleus</location>
    </subcellularLocation>
</comment>
<evidence type="ECO:0000256" key="2">
    <source>
        <dbReference type="ARBA" id="ARBA00008033"/>
    </source>
</evidence>
<evidence type="ECO:0000256" key="6">
    <source>
        <dbReference type="ARBA" id="ARBA00022884"/>
    </source>
</evidence>
<dbReference type="GO" id="GO:0003723">
    <property type="term" value="F:RNA binding"/>
    <property type="evidence" value="ECO:0007669"/>
    <property type="project" value="UniProtKB-UniRule"/>
</dbReference>
<name>A0AAN6KGX5_9PEZI</name>
<protein>
    <recommendedName>
        <fullName evidence="3">Multiple RNA-binding domain-containing protein 1</fullName>
    </recommendedName>
</protein>
<gene>
    <name evidence="12" type="primary">MRD1_3</name>
    <name evidence="12" type="ORF">LTR91_011516</name>
</gene>